<sequence>MPRHGGRRKPTASSSDIRWVMLDRLVHLDKVKVDEFVAAADGTLSETCYSCTDRPLIVYVRVAIPPAVSRLYLCWPDGLRPKMSMVNPPTIIAAHGHSVLFEARVPHAAPTVPPCFKGGQVDHEVDHFFQPYRLQQQRGMSSGNIGLLCCGDEAFTMAELSGSGELCLLHHALGEGNEAKDWDIKALQMPYEGIPDFFGSSWQTDVVIPFGGSYLYWVHYYLDLLFVSVGGEDTNKPYYVPMPAFLESCPSDFWAVIDADKRLPHLRPEFPTMSLVDPDVVCFVLNKNYRIYWLIVGLRSNPYRNLFSLCLLNINEEEDEVCSDDMTRRTYLEGSFLPGTFTHYLDKNLTQRKFISHLDPSEATSRI</sequence>
<evidence type="ECO:0008006" key="4">
    <source>
        <dbReference type="Google" id="ProtNLM"/>
    </source>
</evidence>
<gene>
    <name evidence="1" type="ORF">BRADI_5g10336v3</name>
</gene>
<dbReference type="Proteomes" id="UP000008810">
    <property type="component" value="Chromosome 5"/>
</dbReference>
<reference evidence="1 2" key="1">
    <citation type="journal article" date="2010" name="Nature">
        <title>Genome sequencing and analysis of the model grass Brachypodium distachyon.</title>
        <authorList>
            <consortium name="International Brachypodium Initiative"/>
        </authorList>
    </citation>
    <scope>NUCLEOTIDE SEQUENCE [LARGE SCALE GENOMIC DNA]</scope>
    <source>
        <strain evidence="1 2">Bd21</strain>
    </source>
</reference>
<evidence type="ECO:0000313" key="1">
    <source>
        <dbReference type="EMBL" id="PNT61098.1"/>
    </source>
</evidence>
<name>A0A2K2CGE3_BRADI</name>
<reference evidence="1" key="2">
    <citation type="submission" date="2017-06" db="EMBL/GenBank/DDBJ databases">
        <title>WGS assembly of Brachypodium distachyon.</title>
        <authorList>
            <consortium name="The International Brachypodium Initiative"/>
            <person name="Lucas S."/>
            <person name="Harmon-Smith M."/>
            <person name="Lail K."/>
            <person name="Tice H."/>
            <person name="Grimwood J."/>
            <person name="Bruce D."/>
            <person name="Barry K."/>
            <person name="Shu S."/>
            <person name="Lindquist E."/>
            <person name="Wang M."/>
            <person name="Pitluck S."/>
            <person name="Vogel J.P."/>
            <person name="Garvin D.F."/>
            <person name="Mockler T.C."/>
            <person name="Schmutz J."/>
            <person name="Rokhsar D."/>
            <person name="Bevan M.W."/>
        </authorList>
    </citation>
    <scope>NUCLEOTIDE SEQUENCE</scope>
    <source>
        <strain evidence="1">Bd21</strain>
    </source>
</reference>
<protein>
    <recommendedName>
        <fullName evidence="4">DUF1618 domain-containing protein</fullName>
    </recommendedName>
</protein>
<dbReference type="PANTHER" id="PTHR33074:SF79">
    <property type="entry name" value="EXPRESSED PROTEIN"/>
    <property type="match status" value="1"/>
</dbReference>
<evidence type="ECO:0000313" key="3">
    <source>
        <dbReference type="Proteomes" id="UP000008810"/>
    </source>
</evidence>
<proteinExistence type="predicted"/>
<keyword evidence="3" id="KW-1185">Reference proteome</keyword>
<organism evidence="1">
    <name type="scientific">Brachypodium distachyon</name>
    <name type="common">Purple false brome</name>
    <name type="synonym">Trachynia distachya</name>
    <dbReference type="NCBI Taxonomy" id="15368"/>
    <lineage>
        <taxon>Eukaryota</taxon>
        <taxon>Viridiplantae</taxon>
        <taxon>Streptophyta</taxon>
        <taxon>Embryophyta</taxon>
        <taxon>Tracheophyta</taxon>
        <taxon>Spermatophyta</taxon>
        <taxon>Magnoliopsida</taxon>
        <taxon>Liliopsida</taxon>
        <taxon>Poales</taxon>
        <taxon>Poaceae</taxon>
        <taxon>BOP clade</taxon>
        <taxon>Pooideae</taxon>
        <taxon>Stipodae</taxon>
        <taxon>Brachypodieae</taxon>
        <taxon>Brachypodium</taxon>
    </lineage>
</organism>
<dbReference type="AlphaFoldDB" id="A0A2K2CGE3"/>
<dbReference type="InParanoid" id="A0A2K2CGE3"/>
<dbReference type="EMBL" id="CM000884">
    <property type="protein sequence ID" value="PNT61098.1"/>
    <property type="molecule type" value="Genomic_DNA"/>
</dbReference>
<accession>A0A2K2CGE3</accession>
<reference evidence="2" key="3">
    <citation type="submission" date="2018-08" db="UniProtKB">
        <authorList>
            <consortium name="EnsemblPlants"/>
        </authorList>
    </citation>
    <scope>IDENTIFICATION</scope>
    <source>
        <strain evidence="2">cv. Bd21</strain>
    </source>
</reference>
<dbReference type="PANTHER" id="PTHR33074">
    <property type="entry name" value="EXPRESSED PROTEIN-RELATED"/>
    <property type="match status" value="1"/>
</dbReference>
<dbReference type="OrthoDB" id="585971at2759"/>
<dbReference type="EnsemblPlants" id="PNT61098">
    <property type="protein sequence ID" value="PNT61098"/>
    <property type="gene ID" value="BRADI_5g10336v3"/>
</dbReference>
<evidence type="ECO:0000313" key="2">
    <source>
        <dbReference type="EnsemblPlants" id="PNT61098"/>
    </source>
</evidence>
<dbReference type="Gramene" id="PNT61098">
    <property type="protein sequence ID" value="PNT61098"/>
    <property type="gene ID" value="BRADI_5g10336v3"/>
</dbReference>